<proteinExistence type="predicted"/>
<name>A0A6C0D193_9ZZZZ</name>
<dbReference type="EMBL" id="MN739518">
    <property type="protein sequence ID" value="QHT09864.1"/>
    <property type="molecule type" value="Genomic_DNA"/>
</dbReference>
<evidence type="ECO:0008006" key="2">
    <source>
        <dbReference type="Google" id="ProtNLM"/>
    </source>
</evidence>
<dbReference type="InterPro" id="IPR029063">
    <property type="entry name" value="SAM-dependent_MTases_sf"/>
</dbReference>
<sequence length="247" mass="28573">MYLCNITGNTFDLKENEKHRELGHRFGCNSRLRAIGYVLTKLLYGETRILSHVPVDKSIKGIGMSDCGYDTICGEKFNYTNTFYHQEPFLDIYDHDHVSKYTNLDFIISTDVFEHINPYPGLSIAFENLYNMLKSGGVVIFSVPYNHQEHKEHYPDLFDYKIISNNGNFQLLNTTMDGQKQIFHNLSFHGGPGNVLEMRQFSKTSLFDYFEKAGFTEVTFHTIDEDMNKHGIFWAMDTCLIISAKKN</sequence>
<evidence type="ECO:0000313" key="1">
    <source>
        <dbReference type="EMBL" id="QHT09864.1"/>
    </source>
</evidence>
<dbReference type="Pfam" id="PF13489">
    <property type="entry name" value="Methyltransf_23"/>
    <property type="match status" value="1"/>
</dbReference>
<reference evidence="1" key="1">
    <citation type="journal article" date="2020" name="Nature">
        <title>Giant virus diversity and host interactions through global metagenomics.</title>
        <authorList>
            <person name="Schulz F."/>
            <person name="Roux S."/>
            <person name="Paez-Espino D."/>
            <person name="Jungbluth S."/>
            <person name="Walsh D.A."/>
            <person name="Denef V.J."/>
            <person name="McMahon K.D."/>
            <person name="Konstantinidis K.T."/>
            <person name="Eloe-Fadrosh E.A."/>
            <person name="Kyrpides N.C."/>
            <person name="Woyke T."/>
        </authorList>
    </citation>
    <scope>NUCLEOTIDE SEQUENCE</scope>
    <source>
        <strain evidence="1">GVMAG-M-3300023174-104</strain>
    </source>
</reference>
<dbReference type="AlphaFoldDB" id="A0A6C0D193"/>
<protein>
    <recommendedName>
        <fullName evidence="2">Methyltransferase type 11 domain-containing protein</fullName>
    </recommendedName>
</protein>
<accession>A0A6C0D193</accession>
<dbReference type="Gene3D" id="3.40.50.150">
    <property type="entry name" value="Vaccinia Virus protein VP39"/>
    <property type="match status" value="1"/>
</dbReference>
<dbReference type="SUPFAM" id="SSF53335">
    <property type="entry name" value="S-adenosyl-L-methionine-dependent methyltransferases"/>
    <property type="match status" value="1"/>
</dbReference>
<organism evidence="1">
    <name type="scientific">viral metagenome</name>
    <dbReference type="NCBI Taxonomy" id="1070528"/>
    <lineage>
        <taxon>unclassified sequences</taxon>
        <taxon>metagenomes</taxon>
        <taxon>organismal metagenomes</taxon>
    </lineage>
</organism>